<feature type="region of interest" description="Disordered" evidence="6">
    <location>
        <begin position="143"/>
        <end position="177"/>
    </location>
</feature>
<feature type="transmembrane region" description="Helical" evidence="7">
    <location>
        <begin position="6"/>
        <end position="27"/>
    </location>
</feature>
<comment type="similarity">
    <text evidence="2">Belongs to the G-protein coupled receptor 1 family.</text>
</comment>
<reference evidence="9 10" key="1">
    <citation type="journal article" date="2017" name="G3 (Bethesda)">
        <title>The Physical Genome Mapping of Anopheles albimanus Corrected Scaffold Misassemblies and Identified Interarm Rearrangements in Genus Anopheles.</title>
        <authorList>
            <person name="Artemov G.N."/>
            <person name="Peery A.N."/>
            <person name="Jiang X."/>
            <person name="Tu Z."/>
            <person name="Stegniy V.N."/>
            <person name="Sharakhova M.V."/>
            <person name="Sharakhov I.V."/>
        </authorList>
    </citation>
    <scope>NUCLEOTIDE SEQUENCE [LARGE SCALE GENOMIC DNA]</scope>
    <source>
        <strain evidence="9 10">ALBI9_A</strain>
    </source>
</reference>
<evidence type="ECO:0000256" key="4">
    <source>
        <dbReference type="ARBA" id="ARBA00022989"/>
    </source>
</evidence>
<dbReference type="PROSITE" id="PS50262">
    <property type="entry name" value="G_PROTEIN_RECEP_F1_2"/>
    <property type="match status" value="1"/>
</dbReference>
<feature type="domain" description="G-protein coupled receptors family 1 profile" evidence="8">
    <location>
        <begin position="1"/>
        <end position="241"/>
    </location>
</feature>
<dbReference type="AlphaFoldDB" id="A0A182FEC1"/>
<evidence type="ECO:0000256" key="5">
    <source>
        <dbReference type="ARBA" id="ARBA00023136"/>
    </source>
</evidence>
<feature type="transmembrane region" description="Helical" evidence="7">
    <location>
        <begin position="225"/>
        <end position="244"/>
    </location>
</feature>
<dbReference type="InterPro" id="IPR017452">
    <property type="entry name" value="GPCR_Rhodpsn_7TM"/>
</dbReference>
<dbReference type="VEuPathDB" id="VectorBase:AALB20_026231"/>
<dbReference type="PANTHER" id="PTHR46273">
    <property type="entry name" value="MYOSUPPRESSIN RECEPTOR 1, ISOFORM B-RELATED"/>
    <property type="match status" value="1"/>
</dbReference>
<dbReference type="SUPFAM" id="SSF81321">
    <property type="entry name" value="Family A G protein-coupled receptor-like"/>
    <property type="match status" value="1"/>
</dbReference>
<evidence type="ECO:0000256" key="1">
    <source>
        <dbReference type="ARBA" id="ARBA00004370"/>
    </source>
</evidence>
<dbReference type="EnsemblMetazoa" id="AALB004862-RA">
    <property type="protein sequence ID" value="AALB004862-PA"/>
    <property type="gene ID" value="AALB004862"/>
</dbReference>
<evidence type="ECO:0000313" key="10">
    <source>
        <dbReference type="Proteomes" id="UP000069272"/>
    </source>
</evidence>
<evidence type="ECO:0000313" key="9">
    <source>
        <dbReference type="EnsemblMetazoa" id="AALB004862-PA"/>
    </source>
</evidence>
<protein>
    <recommendedName>
        <fullName evidence="8">G-protein coupled receptors family 1 profile domain-containing protein</fullName>
    </recommendedName>
</protein>
<dbReference type="Pfam" id="PF00001">
    <property type="entry name" value="7tm_1"/>
    <property type="match status" value="1"/>
</dbReference>
<accession>A0A182FEC1</accession>
<dbReference type="CDD" id="cd14978">
    <property type="entry name" value="7tmA_FMRFamide_R-like"/>
    <property type="match status" value="1"/>
</dbReference>
<dbReference type="InterPro" id="IPR053219">
    <property type="entry name" value="GPCR_Dmsr-1"/>
</dbReference>
<dbReference type="GO" id="GO:0005886">
    <property type="term" value="C:plasma membrane"/>
    <property type="evidence" value="ECO:0007669"/>
    <property type="project" value="TreeGrafter"/>
</dbReference>
<feature type="transmembrane region" description="Helical" evidence="7">
    <location>
        <begin position="98"/>
        <end position="125"/>
    </location>
</feature>
<keyword evidence="5 7" id="KW-0472">Membrane</keyword>
<dbReference type="PRINTS" id="PR00237">
    <property type="entry name" value="GPCRRHODOPSN"/>
</dbReference>
<evidence type="ECO:0000256" key="3">
    <source>
        <dbReference type="ARBA" id="ARBA00022692"/>
    </source>
</evidence>
<evidence type="ECO:0000256" key="2">
    <source>
        <dbReference type="ARBA" id="ARBA00010663"/>
    </source>
</evidence>
<dbReference type="STRING" id="7167.A0A182FEC1"/>
<reference evidence="9" key="2">
    <citation type="submission" date="2022-08" db="UniProtKB">
        <authorList>
            <consortium name="EnsemblMetazoa"/>
        </authorList>
    </citation>
    <scope>IDENTIFICATION</scope>
    <source>
        <strain evidence="9">STECLA/ALBI9_A</strain>
    </source>
</reference>
<name>A0A182FEC1_ANOAL</name>
<comment type="subcellular location">
    <subcellularLocation>
        <location evidence="1">Membrane</location>
    </subcellularLocation>
</comment>
<dbReference type="InterPro" id="IPR000276">
    <property type="entry name" value="GPCR_Rhodpsn"/>
</dbReference>
<keyword evidence="3 7" id="KW-0812">Transmembrane</keyword>
<feature type="transmembrane region" description="Helical" evidence="7">
    <location>
        <begin position="184"/>
        <end position="205"/>
    </location>
</feature>
<dbReference type="VEuPathDB" id="VectorBase:AALB004862"/>
<dbReference type="PANTHER" id="PTHR46273:SF4">
    <property type="entry name" value="AT19640P"/>
    <property type="match status" value="1"/>
</dbReference>
<proteinExistence type="inferred from homology"/>
<evidence type="ECO:0000256" key="6">
    <source>
        <dbReference type="SAM" id="MobiDB-lite"/>
    </source>
</evidence>
<feature type="transmembrane region" description="Helical" evidence="7">
    <location>
        <begin position="47"/>
        <end position="66"/>
    </location>
</feature>
<keyword evidence="10" id="KW-1185">Reference proteome</keyword>
<dbReference type="Gene3D" id="1.20.1070.10">
    <property type="entry name" value="Rhodopsin 7-helix transmembrane proteins"/>
    <property type="match status" value="1"/>
</dbReference>
<evidence type="ECO:0000259" key="8">
    <source>
        <dbReference type="PROSITE" id="PS50262"/>
    </source>
</evidence>
<organism evidence="9 10">
    <name type="scientific">Anopheles albimanus</name>
    <name type="common">New world malaria mosquito</name>
    <dbReference type="NCBI Taxonomy" id="7167"/>
    <lineage>
        <taxon>Eukaryota</taxon>
        <taxon>Metazoa</taxon>
        <taxon>Ecdysozoa</taxon>
        <taxon>Arthropoda</taxon>
        <taxon>Hexapoda</taxon>
        <taxon>Insecta</taxon>
        <taxon>Pterygota</taxon>
        <taxon>Neoptera</taxon>
        <taxon>Endopterygota</taxon>
        <taxon>Diptera</taxon>
        <taxon>Nematocera</taxon>
        <taxon>Culicoidea</taxon>
        <taxon>Culicidae</taxon>
        <taxon>Anophelinae</taxon>
        <taxon>Anopheles</taxon>
    </lineage>
</organism>
<evidence type="ECO:0000256" key="7">
    <source>
        <dbReference type="SAM" id="Phobius"/>
    </source>
</evidence>
<dbReference type="Proteomes" id="UP000069272">
    <property type="component" value="Chromosome 3L"/>
</dbReference>
<sequence>MFHMHFTQILHTISILLTVTLAIWRYIAIKHPHGSLAIYAQSNYGQAIALCYLLAPILCFPTYFVFTIRQTLVFEGDTQLVLYHLDADENTIVYRYNFWIHSVIIKLLPCIILTVISCVLIQVLWKASKRRLKLKQGGNYAKNGASSVTPQSGGGGGGSSSVQPAISNGNRHPKTDRRADRTTTLLVAVLLLFLVTEFPQGILGLMSGMLEKCFFRRCYSLFGEVMDLLALTNAAIGFVLYGLMSKQFRTSFMSVFFKTPTHRAEITRMTGLTTTCSRHYHQHHHQHHHHQQYHNQPQWPIAPATGTAGFLLDPPLQTTVT</sequence>
<dbReference type="GO" id="GO:0008528">
    <property type="term" value="F:G protein-coupled peptide receptor activity"/>
    <property type="evidence" value="ECO:0007669"/>
    <property type="project" value="TreeGrafter"/>
</dbReference>
<keyword evidence="4 7" id="KW-1133">Transmembrane helix</keyword>